<protein>
    <submittedName>
        <fullName evidence="3">Uncharacterized protein</fullName>
    </submittedName>
</protein>
<reference evidence="3" key="2">
    <citation type="journal article" date="2007" name="Science">
        <title>Draft genome sequence of the sexually transmitted pathogen Trichomonas vaginalis.</title>
        <authorList>
            <person name="Carlton J.M."/>
            <person name="Hirt R.P."/>
            <person name="Silva J.C."/>
            <person name="Delcher A.L."/>
            <person name="Schatz M."/>
            <person name="Zhao Q."/>
            <person name="Wortman J.R."/>
            <person name="Bidwell S.L."/>
            <person name="Alsmark U.C.M."/>
            <person name="Besteiro S."/>
            <person name="Sicheritz-Ponten T."/>
            <person name="Noel C.J."/>
            <person name="Dacks J.B."/>
            <person name="Foster P.G."/>
            <person name="Simillion C."/>
            <person name="Van de Peer Y."/>
            <person name="Miranda-Saavedra D."/>
            <person name="Barton G.J."/>
            <person name="Westrop G.D."/>
            <person name="Mueller S."/>
            <person name="Dessi D."/>
            <person name="Fiori P.L."/>
            <person name="Ren Q."/>
            <person name="Paulsen I."/>
            <person name="Zhang H."/>
            <person name="Bastida-Corcuera F.D."/>
            <person name="Simoes-Barbosa A."/>
            <person name="Brown M.T."/>
            <person name="Hayes R.D."/>
            <person name="Mukherjee M."/>
            <person name="Okumura C.Y."/>
            <person name="Schneider R."/>
            <person name="Smith A.J."/>
            <person name="Vanacova S."/>
            <person name="Villalvazo M."/>
            <person name="Haas B.J."/>
            <person name="Pertea M."/>
            <person name="Feldblyum T.V."/>
            <person name="Utterback T.R."/>
            <person name="Shu C.L."/>
            <person name="Osoegawa K."/>
            <person name="de Jong P.J."/>
            <person name="Hrdy I."/>
            <person name="Horvathova L."/>
            <person name="Zubacova Z."/>
            <person name="Dolezal P."/>
            <person name="Malik S.B."/>
            <person name="Logsdon J.M. Jr."/>
            <person name="Henze K."/>
            <person name="Gupta A."/>
            <person name="Wang C.C."/>
            <person name="Dunne R.L."/>
            <person name="Upcroft J.A."/>
            <person name="Upcroft P."/>
            <person name="White O."/>
            <person name="Salzberg S.L."/>
            <person name="Tang P."/>
            <person name="Chiu C.-H."/>
            <person name="Lee Y.-S."/>
            <person name="Embley T.M."/>
            <person name="Coombs G.H."/>
            <person name="Mottram J.C."/>
            <person name="Tachezy J."/>
            <person name="Fraser-Liggett C.M."/>
            <person name="Johnson P.J."/>
        </authorList>
    </citation>
    <scope>NUCLEOTIDE SEQUENCE [LARGE SCALE GENOMIC DNA]</scope>
    <source>
        <strain evidence="3">G3</strain>
    </source>
</reference>
<feature type="compositionally biased region" description="Basic and acidic residues" evidence="1">
    <location>
        <begin position="560"/>
        <end position="570"/>
    </location>
</feature>
<proteinExistence type="predicted"/>
<dbReference type="Proteomes" id="UP000001542">
    <property type="component" value="Unassembled WGS sequence"/>
</dbReference>
<evidence type="ECO:0000256" key="1">
    <source>
        <dbReference type="SAM" id="MobiDB-lite"/>
    </source>
</evidence>
<dbReference type="AlphaFoldDB" id="A2FB21"/>
<keyword evidence="2" id="KW-1133">Transmembrane helix</keyword>
<dbReference type="VEuPathDB" id="TrichDB:TVAGG3_0710330"/>
<feature type="compositionally biased region" description="Polar residues" evidence="1">
    <location>
        <begin position="505"/>
        <end position="514"/>
    </location>
</feature>
<organism evidence="3 4">
    <name type="scientific">Trichomonas vaginalis (strain ATCC PRA-98 / G3)</name>
    <dbReference type="NCBI Taxonomy" id="412133"/>
    <lineage>
        <taxon>Eukaryota</taxon>
        <taxon>Metamonada</taxon>
        <taxon>Parabasalia</taxon>
        <taxon>Trichomonadida</taxon>
        <taxon>Trichomonadidae</taxon>
        <taxon>Trichomonas</taxon>
    </lineage>
</organism>
<accession>A2FB21</accession>
<feature type="region of interest" description="Disordered" evidence="1">
    <location>
        <begin position="472"/>
        <end position="516"/>
    </location>
</feature>
<keyword evidence="2" id="KW-0472">Membrane</keyword>
<evidence type="ECO:0000313" key="3">
    <source>
        <dbReference type="EMBL" id="EAX97904.1"/>
    </source>
</evidence>
<evidence type="ECO:0000256" key="2">
    <source>
        <dbReference type="SAM" id="Phobius"/>
    </source>
</evidence>
<feature type="transmembrane region" description="Helical" evidence="2">
    <location>
        <begin position="519"/>
        <end position="543"/>
    </location>
</feature>
<sequence length="570" mass="64429">MYEFNKYSNAYLYASSTTPADIDFSRVDKSLCSGLLACKDFLPFDGFLNVPPTGVATITFYYGLVIFPDAENFINENGDKLEIHNQLLMEQTFKIKRNPNRVYDHNQLYYVYIPLWNKILSAALVVNYYSEKYNDYLSAKSGSISAKTIIFVNSLMSTMKSTTKFRIIGNYISEKSSSEAINEIPKMRYAVIAPTRYIYAGDKIFINSYYKDSPIHEYNYFSKNNWYDNDFVNISANSVSEFTFHDVEYPKIGKFDVRLTSENKVFQIEEGTSVSLYSEDFKGVLAIAKTEGKEKDLLKYGIMNVDFKGSGQLLLSYNGAYSSKTITINMYKKPKEVCEEVIVFGSSSISFTTKGIPSENMVKIPKDSPVCLYIFFSYGGTKIQILDLDSFALTLSRIFETFSSKVTLSTENTYDEPMMIRIQHPDNDEEKTFTINIENPYSVEKSYILSANSTYKSASSSELDKYVIPLEEETKKDEEEPKKDEEEVNNSSPSLSTPTNAPTNDMIQETPSNNKGKTIGIAVGVVAATLVIAAAIVVGFILLKKKQEGNTQNDEEINSDENKSENEMDI</sequence>
<dbReference type="EMBL" id="DS113696">
    <property type="protein sequence ID" value="EAX97904.1"/>
    <property type="molecule type" value="Genomic_DNA"/>
</dbReference>
<keyword evidence="2" id="KW-0812">Transmembrane</keyword>
<feature type="compositionally biased region" description="Low complexity" evidence="1">
    <location>
        <begin position="489"/>
        <end position="504"/>
    </location>
</feature>
<keyword evidence="4" id="KW-1185">Reference proteome</keyword>
<dbReference type="VEuPathDB" id="TrichDB:TVAG_059690"/>
<dbReference type="KEGG" id="tva:4755693"/>
<reference evidence="3" key="1">
    <citation type="submission" date="2006-10" db="EMBL/GenBank/DDBJ databases">
        <authorList>
            <person name="Amadeo P."/>
            <person name="Zhao Q."/>
            <person name="Wortman J."/>
            <person name="Fraser-Liggett C."/>
            <person name="Carlton J."/>
        </authorList>
    </citation>
    <scope>NUCLEOTIDE SEQUENCE</scope>
    <source>
        <strain evidence="3">G3</strain>
    </source>
</reference>
<dbReference type="InParanoid" id="A2FB21"/>
<feature type="region of interest" description="Disordered" evidence="1">
    <location>
        <begin position="548"/>
        <end position="570"/>
    </location>
</feature>
<name>A2FB21_TRIV3</name>
<gene>
    <name evidence="3" type="ORF">TVAG_059690</name>
</gene>
<evidence type="ECO:0000313" key="4">
    <source>
        <dbReference type="Proteomes" id="UP000001542"/>
    </source>
</evidence>
<feature type="compositionally biased region" description="Basic and acidic residues" evidence="1">
    <location>
        <begin position="472"/>
        <end position="485"/>
    </location>
</feature>